<evidence type="ECO:0000256" key="1">
    <source>
        <dbReference type="SAM" id="SignalP"/>
    </source>
</evidence>
<organism evidence="2 3">
    <name type="scientific">Polaribacter marinus</name>
    <dbReference type="NCBI Taxonomy" id="2916838"/>
    <lineage>
        <taxon>Bacteria</taxon>
        <taxon>Pseudomonadati</taxon>
        <taxon>Bacteroidota</taxon>
        <taxon>Flavobacteriia</taxon>
        <taxon>Flavobacteriales</taxon>
        <taxon>Flavobacteriaceae</taxon>
    </lineage>
</organism>
<evidence type="ECO:0000313" key="2">
    <source>
        <dbReference type="EMBL" id="MCI2228269.1"/>
    </source>
</evidence>
<sequence>MKRIIITLSVLFFSFLVTAQENTIDNDYTFFKDGNSYWTVDATYGVIAGWDAETFTDDSKY</sequence>
<gene>
    <name evidence="2" type="ORF">MC378_03750</name>
</gene>
<accession>A0A9X2ALW3</accession>
<evidence type="ECO:0000313" key="3">
    <source>
        <dbReference type="Proteomes" id="UP001139369"/>
    </source>
</evidence>
<reference evidence="2" key="1">
    <citation type="submission" date="2022-02" db="EMBL/GenBank/DDBJ databases">
        <title>Polaribacter sp. MSW13, isolated from seawater.</title>
        <authorList>
            <person name="Kristyanto S."/>
            <person name="Jung J."/>
            <person name="Jeon C.O."/>
        </authorList>
    </citation>
    <scope>NUCLEOTIDE SEQUENCE</scope>
    <source>
        <strain evidence="2">MSW13</strain>
    </source>
</reference>
<feature type="signal peptide" evidence="1">
    <location>
        <begin position="1"/>
        <end position="19"/>
    </location>
</feature>
<protein>
    <submittedName>
        <fullName evidence="2">Uncharacterized protein</fullName>
    </submittedName>
</protein>
<dbReference type="AlphaFoldDB" id="A0A9X2ALW3"/>
<proteinExistence type="predicted"/>
<keyword evidence="1" id="KW-0732">Signal</keyword>
<dbReference type="Proteomes" id="UP001139369">
    <property type="component" value="Unassembled WGS sequence"/>
</dbReference>
<feature type="chain" id="PRO_5040755783" evidence="1">
    <location>
        <begin position="20"/>
        <end position="61"/>
    </location>
</feature>
<name>A0A9X2ALW3_9FLAO</name>
<comment type="caution">
    <text evidence="2">The sequence shown here is derived from an EMBL/GenBank/DDBJ whole genome shotgun (WGS) entry which is preliminary data.</text>
</comment>
<keyword evidence="3" id="KW-1185">Reference proteome</keyword>
<dbReference type="EMBL" id="JAKQYM010000002">
    <property type="protein sequence ID" value="MCI2228269.1"/>
    <property type="molecule type" value="Genomic_DNA"/>
</dbReference>
<dbReference type="RefSeq" id="WP_242177385.1">
    <property type="nucleotide sequence ID" value="NZ_JAKQYM010000002.1"/>
</dbReference>